<organism evidence="6 8">
    <name type="scientific">Halobacterium salinarum (strain ATCC 33171 / DSM 3754 / JCM 8978 / NBRC 102687 / NCIMB 764 / 91-R6)</name>
    <dbReference type="NCBI Taxonomy" id="2597657"/>
    <lineage>
        <taxon>Archaea</taxon>
        <taxon>Methanobacteriati</taxon>
        <taxon>Methanobacteriota</taxon>
        <taxon>Stenosarchaea group</taxon>
        <taxon>Halobacteria</taxon>
        <taxon>Halobacteriales</taxon>
        <taxon>Halobacteriaceae</taxon>
        <taxon>Halobacterium</taxon>
    </lineage>
</organism>
<proteinExistence type="inferred from homology"/>
<evidence type="ECO:0000313" key="9">
    <source>
        <dbReference type="Proteomes" id="UP000323075"/>
    </source>
</evidence>
<name>A0A4D6GSG8_HALS9</name>
<comment type="caution">
    <text evidence="5">Lacks conserved residue(s) required for the propagation of feature annotation.</text>
</comment>
<keyword evidence="5" id="KW-0805">Transcription regulation</keyword>
<dbReference type="EMBL" id="VRYN01000012">
    <property type="protein sequence ID" value="TYO74631.1"/>
    <property type="molecule type" value="Genomic_DNA"/>
</dbReference>
<evidence type="ECO:0000256" key="5">
    <source>
        <dbReference type="HAMAP-Rule" id="MF_00408"/>
    </source>
</evidence>
<reference evidence="6 8" key="1">
    <citation type="journal article" date="2019" name="Microbiol. Resour. Announc.">
        <title>The Genome Sequence of the Halobacterium salinarum Type Strain Is Closely Related to That of Laboratory Strains NRC-1 and R1.</title>
        <authorList>
            <person name="Pfeiffer F."/>
            <person name="Marchfelder A."/>
            <person name="Habermann B."/>
            <person name="Dyall-Smith M.L."/>
        </authorList>
    </citation>
    <scope>NUCLEOTIDE SEQUENCE [LARGE SCALE GENOMIC DNA]</scope>
    <source>
        <strain evidence="6">91-R6</strain>
        <strain evidence="8">ATCC 33171 / DSM 3754 / JCM 8978 / NBRC 102687 / NCIMB 764 / 91-R6</strain>
    </source>
</reference>
<dbReference type="Pfam" id="PF00352">
    <property type="entry name" value="TBP"/>
    <property type="match status" value="2"/>
</dbReference>
<dbReference type="GO" id="GO:0003677">
    <property type="term" value="F:DNA binding"/>
    <property type="evidence" value="ECO:0007669"/>
    <property type="project" value="UniProtKB-KW"/>
</dbReference>
<keyword evidence="6" id="KW-0396">Initiation factor</keyword>
<dbReference type="GO" id="GO:0006352">
    <property type="term" value="P:DNA-templated transcription initiation"/>
    <property type="evidence" value="ECO:0007669"/>
    <property type="project" value="InterPro"/>
</dbReference>
<accession>A0A4D6GSG8</accession>
<evidence type="ECO:0000256" key="1">
    <source>
        <dbReference type="ARBA" id="ARBA00005560"/>
    </source>
</evidence>
<evidence type="ECO:0000256" key="3">
    <source>
        <dbReference type="ARBA" id="ARBA00023125"/>
    </source>
</evidence>
<comment type="function">
    <text evidence="5">General factor that plays a role in the activation of archaeal genes transcribed by RNA polymerase. Binds specifically to the TATA box promoter element which lies close to the position of transcription initiation.</text>
</comment>
<dbReference type="AlphaFoldDB" id="A0A4D6GSG8"/>
<dbReference type="GO" id="GO:0003700">
    <property type="term" value="F:DNA-binding transcription factor activity"/>
    <property type="evidence" value="ECO:0007669"/>
    <property type="project" value="UniProtKB-UniRule"/>
</dbReference>
<evidence type="ECO:0000313" key="8">
    <source>
        <dbReference type="Proteomes" id="UP000296216"/>
    </source>
</evidence>
<keyword evidence="2 5" id="KW-0677">Repeat</keyword>
<dbReference type="Gene3D" id="3.30.310.10">
    <property type="entry name" value="TATA-Binding Protein"/>
    <property type="match status" value="2"/>
</dbReference>
<sequence>MTESEVDVVNIAALGTLGIEVDIEQIVADAELPVAYFKPENNTALFRFEESGELIILYTSGKYLLRVGNDFEKMHQLNSRFIDFILDLGITIDEPTLEVKNVVSVGNLHHEIDLNTLTIGLGLEQTEYEPEQFPGLVYRPSGTRCVLLVFASGKVVVTGGRSEEEDNQAFQSLQSKLADLELI</sequence>
<evidence type="ECO:0000256" key="2">
    <source>
        <dbReference type="ARBA" id="ARBA00022737"/>
    </source>
</evidence>
<dbReference type="Proteomes" id="UP000323075">
    <property type="component" value="Unassembled WGS sequence"/>
</dbReference>
<dbReference type="RefSeq" id="WP_136361243.1">
    <property type="nucleotide sequence ID" value="NZ_VRYN01000012.1"/>
</dbReference>
<dbReference type="HAMAP" id="MF_00408">
    <property type="entry name" value="TATA_bind_prot_arch"/>
    <property type="match status" value="1"/>
</dbReference>
<dbReference type="GeneID" id="39854872"/>
<evidence type="ECO:0000256" key="4">
    <source>
        <dbReference type="ARBA" id="ARBA00023163"/>
    </source>
</evidence>
<reference evidence="7 9" key="2">
    <citation type="submission" date="2019-07" db="EMBL/GenBank/DDBJ databases">
        <title>Genomic Encyclopedia of Archaeal and Bacterial Type Strains, Phase II (KMG-II): from individual species to whole genera.</title>
        <authorList>
            <person name="Goeker M."/>
        </authorList>
    </citation>
    <scope>NUCLEOTIDE SEQUENCE [LARGE SCALE GENOMIC DNA]</scope>
    <source>
        <strain evidence="7 9">DSM 3754</strain>
    </source>
</reference>
<dbReference type="SUPFAM" id="SSF55945">
    <property type="entry name" value="TATA-box binding protein-like"/>
    <property type="match status" value="2"/>
</dbReference>
<dbReference type="InterPro" id="IPR012295">
    <property type="entry name" value="TBP_dom_sf"/>
</dbReference>
<dbReference type="PANTHER" id="PTHR10126">
    <property type="entry name" value="TATA-BOX BINDING PROTEIN"/>
    <property type="match status" value="1"/>
</dbReference>
<dbReference type="PRINTS" id="PR00686">
    <property type="entry name" value="TIFACTORIID"/>
</dbReference>
<reference evidence="6" key="3">
    <citation type="journal article" name="MicrobiologyOpen">
        <title>Whole-genome comparison between the type strain of Halobacterium salinarum (DSM 3754(T)) and the laboratory strains R1 and NRC-1.</title>
        <authorList>
            <person name="Pfeiffer F."/>
            <person name="Losensky G."/>
            <person name="Marchfelder A."/>
            <person name="Habermann B."/>
            <person name="Dyall-Smith M."/>
        </authorList>
    </citation>
    <scope>NUCLEOTIDE SEQUENCE</scope>
    <source>
        <strain evidence="6">91-R6</strain>
    </source>
</reference>
<keyword evidence="4 5" id="KW-0804">Transcription</keyword>
<dbReference type="EMBL" id="CP038631">
    <property type="protein sequence ID" value="QCC44694.1"/>
    <property type="molecule type" value="Genomic_DNA"/>
</dbReference>
<gene>
    <name evidence="6" type="primary">tbp4</name>
    <name evidence="5" type="synonym">tbp</name>
    <name evidence="7" type="ORF">APQ99_02273</name>
    <name evidence="6" type="ORF">HBSAL_05070</name>
</gene>
<dbReference type="Proteomes" id="UP000296216">
    <property type="component" value="Chromosome"/>
</dbReference>
<protein>
    <recommendedName>
        <fullName evidence="5">TATA-box-binding protein</fullName>
    </recommendedName>
    <alternativeName>
        <fullName evidence="5">Box A-binding protein</fullName>
        <shortName evidence="5">BAP</shortName>
    </alternativeName>
    <alternativeName>
        <fullName evidence="5">TATA sequence-binding protein</fullName>
        <shortName evidence="5">TBP</shortName>
    </alternativeName>
    <alternativeName>
        <fullName evidence="5">TATA-box factor</fullName>
    </alternativeName>
</protein>
<keyword evidence="3 5" id="KW-0238">DNA-binding</keyword>
<evidence type="ECO:0000313" key="6">
    <source>
        <dbReference type="EMBL" id="QCC44694.1"/>
    </source>
</evidence>
<keyword evidence="6" id="KW-0648">Protein biosynthesis</keyword>
<comment type="similarity">
    <text evidence="1 5">Belongs to the TBP family.</text>
</comment>
<dbReference type="GO" id="GO:0003743">
    <property type="term" value="F:translation initiation factor activity"/>
    <property type="evidence" value="ECO:0007669"/>
    <property type="project" value="UniProtKB-KW"/>
</dbReference>
<dbReference type="InterPro" id="IPR000814">
    <property type="entry name" value="TBP"/>
</dbReference>
<evidence type="ECO:0000313" key="7">
    <source>
        <dbReference type="EMBL" id="TYO74631.1"/>
    </source>
</evidence>